<accession>A0A2G8K9T7</accession>
<dbReference type="EMBL" id="MRZV01000756">
    <property type="protein sequence ID" value="PIK44776.1"/>
    <property type="molecule type" value="Genomic_DNA"/>
</dbReference>
<keyword evidence="2" id="KW-1185">Reference proteome</keyword>
<reference evidence="1 2" key="1">
    <citation type="journal article" date="2017" name="PLoS Biol.">
        <title>The sea cucumber genome provides insights into morphological evolution and visceral regeneration.</title>
        <authorList>
            <person name="Zhang X."/>
            <person name="Sun L."/>
            <person name="Yuan J."/>
            <person name="Sun Y."/>
            <person name="Gao Y."/>
            <person name="Zhang L."/>
            <person name="Li S."/>
            <person name="Dai H."/>
            <person name="Hamel J.F."/>
            <person name="Liu C."/>
            <person name="Yu Y."/>
            <person name="Liu S."/>
            <person name="Lin W."/>
            <person name="Guo K."/>
            <person name="Jin S."/>
            <person name="Xu P."/>
            <person name="Storey K.B."/>
            <person name="Huan P."/>
            <person name="Zhang T."/>
            <person name="Zhou Y."/>
            <person name="Zhang J."/>
            <person name="Lin C."/>
            <person name="Li X."/>
            <person name="Xing L."/>
            <person name="Huo D."/>
            <person name="Sun M."/>
            <person name="Wang L."/>
            <person name="Mercier A."/>
            <person name="Li F."/>
            <person name="Yang H."/>
            <person name="Xiang J."/>
        </authorList>
    </citation>
    <scope>NUCLEOTIDE SEQUENCE [LARGE SCALE GENOMIC DNA]</scope>
    <source>
        <strain evidence="1">Shaxun</strain>
        <tissue evidence="1">Muscle</tissue>
    </source>
</reference>
<comment type="caution">
    <text evidence="1">The sequence shown here is derived from an EMBL/GenBank/DDBJ whole genome shotgun (WGS) entry which is preliminary data.</text>
</comment>
<dbReference type="Proteomes" id="UP000230750">
    <property type="component" value="Unassembled WGS sequence"/>
</dbReference>
<evidence type="ECO:0000313" key="2">
    <source>
        <dbReference type="Proteomes" id="UP000230750"/>
    </source>
</evidence>
<gene>
    <name evidence="1" type="ORF">BSL78_18381</name>
</gene>
<organism evidence="1 2">
    <name type="scientific">Stichopus japonicus</name>
    <name type="common">Sea cucumber</name>
    <dbReference type="NCBI Taxonomy" id="307972"/>
    <lineage>
        <taxon>Eukaryota</taxon>
        <taxon>Metazoa</taxon>
        <taxon>Echinodermata</taxon>
        <taxon>Eleutherozoa</taxon>
        <taxon>Echinozoa</taxon>
        <taxon>Holothuroidea</taxon>
        <taxon>Aspidochirotacea</taxon>
        <taxon>Aspidochirotida</taxon>
        <taxon>Stichopodidae</taxon>
        <taxon>Apostichopus</taxon>
    </lineage>
</organism>
<evidence type="ECO:0000313" key="1">
    <source>
        <dbReference type="EMBL" id="PIK44776.1"/>
    </source>
</evidence>
<sequence>MISDGIDESRVCQRRFNIIFVDEALMVFTNKKRCTEIIDRSKVFFRDATSTDADEFIKLVTGYATTETLCESVTSSFADECSGTTATRIYSPFVMLVMLLASGVLRSFQI</sequence>
<protein>
    <submittedName>
        <fullName evidence="1">Uncharacterized protein</fullName>
    </submittedName>
</protein>
<dbReference type="AlphaFoldDB" id="A0A2G8K9T7"/>
<name>A0A2G8K9T7_STIJA</name>
<proteinExistence type="predicted"/>